<name>A0A6P6BJJ9_DURZI</name>
<dbReference type="Gene3D" id="3.80.10.10">
    <property type="entry name" value="Ribonuclease Inhibitor"/>
    <property type="match status" value="2"/>
</dbReference>
<dbReference type="PANTHER" id="PTHR48064">
    <property type="entry name" value="OS01G0750400 PROTEIN"/>
    <property type="match status" value="1"/>
</dbReference>
<dbReference type="Proteomes" id="UP000515121">
    <property type="component" value="Unplaced"/>
</dbReference>
<accession>A0A6P6BJJ9</accession>
<dbReference type="GeneID" id="111318690"/>
<feature type="signal peptide" evidence="5">
    <location>
        <begin position="1"/>
        <end position="25"/>
    </location>
</feature>
<evidence type="ECO:0000256" key="4">
    <source>
        <dbReference type="SAM" id="Phobius"/>
    </source>
</evidence>
<feature type="compositionally biased region" description="Pro residues" evidence="3">
    <location>
        <begin position="43"/>
        <end position="67"/>
    </location>
</feature>
<keyword evidence="4" id="KW-1133">Transmembrane helix</keyword>
<dbReference type="KEGG" id="dzi:111318690"/>
<gene>
    <name evidence="7" type="primary">LOC111318690</name>
</gene>
<organism evidence="6 7">
    <name type="scientific">Durio zibethinus</name>
    <name type="common">Durian</name>
    <dbReference type="NCBI Taxonomy" id="66656"/>
    <lineage>
        <taxon>Eukaryota</taxon>
        <taxon>Viridiplantae</taxon>
        <taxon>Streptophyta</taxon>
        <taxon>Embryophyta</taxon>
        <taxon>Tracheophyta</taxon>
        <taxon>Spermatophyta</taxon>
        <taxon>Magnoliopsida</taxon>
        <taxon>eudicotyledons</taxon>
        <taxon>Gunneridae</taxon>
        <taxon>Pentapetalae</taxon>
        <taxon>rosids</taxon>
        <taxon>malvids</taxon>
        <taxon>Malvales</taxon>
        <taxon>Malvaceae</taxon>
        <taxon>Helicteroideae</taxon>
        <taxon>Durio</taxon>
    </lineage>
</organism>
<evidence type="ECO:0000256" key="5">
    <source>
        <dbReference type="SAM" id="SignalP"/>
    </source>
</evidence>
<dbReference type="SUPFAM" id="SSF52058">
    <property type="entry name" value="L domain-like"/>
    <property type="match status" value="1"/>
</dbReference>
<dbReference type="InterPro" id="IPR053038">
    <property type="entry name" value="RLP_Defense"/>
</dbReference>
<evidence type="ECO:0000256" key="1">
    <source>
        <dbReference type="ARBA" id="ARBA00022614"/>
    </source>
</evidence>
<keyword evidence="1" id="KW-0433">Leucine-rich repeat</keyword>
<keyword evidence="6" id="KW-1185">Reference proteome</keyword>
<feature type="transmembrane region" description="Helical" evidence="4">
    <location>
        <begin position="419"/>
        <end position="440"/>
    </location>
</feature>
<dbReference type="InterPro" id="IPR032675">
    <property type="entry name" value="LRR_dom_sf"/>
</dbReference>
<dbReference type="FunFam" id="3.80.10.10:FF:000383">
    <property type="entry name" value="Leucine-rich repeat receptor protein kinase EMS1"/>
    <property type="match status" value="1"/>
</dbReference>
<dbReference type="PANTHER" id="PTHR48064:SF1">
    <property type="entry name" value="RECEPTOR-LIKE PROTEIN 51-RELATED"/>
    <property type="match status" value="1"/>
</dbReference>
<sequence>MKPSRAPPFFLLLLFLLSTATTTSAATTTNATKPANPTKPTLSPTPSPTSSPTPPTTKTPSSSPPTLDPKQIEALQSLNIPTTRDPCIQPSPHNATTCDSSKPFRHLISLHLSNCSSDFSLSFAALKSLSSLHSLSFTNCHASPIRFPSDLSLSLTSFSCIRSLRRLSGIWLSRFVNLTDLTVSYTPVNTTGLYVILGNMHKLKTVTISHANLTGSLPKHLHLNLTHVDLSDNKLKGKIPISLTLLEDLEFLNLSSNGLNGEIPTEFGDLISLKNVSLASNSFSGLIPDSMSAIPGLFHVDLSKNQLNGTVPRFFSELKGLKVLNLENNELHGVLPFNASFIKRLAVFKVGGNANLCYNHSVLSSKMKLGIAPCDKHGLPMSPPPSKDSSGDSKSDSSDYDDDGADTSEKEHHHGPSKVVLGVAIGLSSIVFLIVFLVLLSKWCG</sequence>
<keyword evidence="2" id="KW-0677">Repeat</keyword>
<proteinExistence type="predicted"/>
<feature type="chain" id="PRO_5027590604" evidence="5">
    <location>
        <begin position="26"/>
        <end position="445"/>
    </location>
</feature>
<dbReference type="AlphaFoldDB" id="A0A6P6BJJ9"/>
<feature type="compositionally biased region" description="Low complexity" evidence="3">
    <location>
        <begin position="24"/>
        <end position="42"/>
    </location>
</feature>
<dbReference type="Pfam" id="PF00560">
    <property type="entry name" value="LRR_1"/>
    <property type="match status" value="3"/>
</dbReference>
<evidence type="ECO:0000313" key="6">
    <source>
        <dbReference type="Proteomes" id="UP000515121"/>
    </source>
</evidence>
<evidence type="ECO:0000313" key="7">
    <source>
        <dbReference type="RefSeq" id="XP_022777300.1"/>
    </source>
</evidence>
<dbReference type="InterPro" id="IPR001611">
    <property type="entry name" value="Leu-rich_rpt"/>
</dbReference>
<keyword evidence="4" id="KW-0812">Transmembrane</keyword>
<evidence type="ECO:0000256" key="3">
    <source>
        <dbReference type="SAM" id="MobiDB-lite"/>
    </source>
</evidence>
<reference evidence="7" key="1">
    <citation type="submission" date="2025-08" db="UniProtKB">
        <authorList>
            <consortium name="RefSeq"/>
        </authorList>
    </citation>
    <scope>IDENTIFICATION</scope>
    <source>
        <tissue evidence="7">Fruit stalk</tissue>
    </source>
</reference>
<dbReference type="OrthoDB" id="676979at2759"/>
<feature type="region of interest" description="Disordered" evidence="3">
    <location>
        <begin position="378"/>
        <end position="413"/>
    </location>
</feature>
<keyword evidence="5" id="KW-0732">Signal</keyword>
<keyword evidence="4" id="KW-0472">Membrane</keyword>
<feature type="region of interest" description="Disordered" evidence="3">
    <location>
        <begin position="24"/>
        <end position="69"/>
    </location>
</feature>
<dbReference type="RefSeq" id="XP_022777300.1">
    <property type="nucleotide sequence ID" value="XM_022921565.1"/>
</dbReference>
<protein>
    <submittedName>
        <fullName evidence="7">Receptor-like protein 51</fullName>
    </submittedName>
</protein>
<evidence type="ECO:0000256" key="2">
    <source>
        <dbReference type="ARBA" id="ARBA00022737"/>
    </source>
</evidence>